<dbReference type="PANTHER" id="PTHR43247">
    <property type="entry name" value="PHOSPHOSERINE AMINOTRANSFERASE"/>
    <property type="match status" value="1"/>
</dbReference>
<dbReference type="AlphaFoldDB" id="A0AAU7E8V9"/>
<comment type="cofactor">
    <cofactor evidence="12">
        <name>pyridoxal 5'-phosphate</name>
        <dbReference type="ChEBI" id="CHEBI:597326"/>
    </cofactor>
    <text evidence="12">Binds 1 pyridoxal phosphate per subunit.</text>
</comment>
<keyword evidence="9 12" id="KW-0718">Serine biosynthesis</keyword>
<comment type="pathway">
    <text evidence="2 12">Amino-acid biosynthesis; L-serine biosynthesis; L-serine from 3-phospho-D-glycerate: step 2/3.</text>
</comment>
<dbReference type="NCBIfam" id="TIGR01364">
    <property type="entry name" value="serC_1"/>
    <property type="match status" value="1"/>
</dbReference>
<evidence type="ECO:0000256" key="6">
    <source>
        <dbReference type="ARBA" id="ARBA00022679"/>
    </source>
</evidence>
<feature type="binding site" evidence="12">
    <location>
        <position position="41"/>
    </location>
    <ligand>
        <name>L-glutamate</name>
        <dbReference type="ChEBI" id="CHEBI:29985"/>
    </ligand>
</feature>
<feature type="binding site" evidence="12">
    <location>
        <position position="148"/>
    </location>
    <ligand>
        <name>pyridoxal 5'-phosphate</name>
        <dbReference type="ChEBI" id="CHEBI:597326"/>
    </ligand>
</feature>
<evidence type="ECO:0000256" key="4">
    <source>
        <dbReference type="ARBA" id="ARBA00022576"/>
    </source>
</evidence>
<dbReference type="InterPro" id="IPR015424">
    <property type="entry name" value="PyrdxlP-dep_Trfase"/>
</dbReference>
<keyword evidence="5 12" id="KW-0028">Amino-acid biosynthesis</keyword>
<evidence type="ECO:0000259" key="13">
    <source>
        <dbReference type="Pfam" id="PF00266"/>
    </source>
</evidence>
<comment type="catalytic activity">
    <reaction evidence="11 12">
        <text>O-phospho-L-serine + 2-oxoglutarate = 3-phosphooxypyruvate + L-glutamate</text>
        <dbReference type="Rhea" id="RHEA:14329"/>
        <dbReference type="ChEBI" id="CHEBI:16810"/>
        <dbReference type="ChEBI" id="CHEBI:18110"/>
        <dbReference type="ChEBI" id="CHEBI:29985"/>
        <dbReference type="ChEBI" id="CHEBI:57524"/>
        <dbReference type="EC" id="2.6.1.52"/>
    </reaction>
</comment>
<sequence length="358" mass="40025">MRKINFSAGPSTLPLEILQKAQNELVDYEGKGYSIMEISHRTKIFEEVHFGAMQKAKELYGLGDDYEVLFLQGGASLQFAMIPMNLNLGGVCEYANTGIWTKKAIKEAQILGIDVKVVASSEDKNFSYIPEVKFSDNADYAYICSNNTIYGTQYKEYPKTKAPLIVDASSDFFSRKVDFSNIAIFYGGVQKNAGISGLSCVFIRKDMLERSQSKNIPSMLKFSVHAENQSLFNTPPTFAIYMFNLEMAWLLNQGGLDKINEKNTQKAKLLYDTIDSSEGFYKGHAKSDSRSLMNVSFNISKSSDLESIFVKEAEEAGMIGLKGHRLLGGIRASIYNAITLDQVKTLCEFMKEFAKKHA</sequence>
<protein>
    <recommendedName>
        <fullName evidence="12">Phosphoserine aminotransferase</fullName>
        <ecNumber evidence="12">2.6.1.52</ecNumber>
    </recommendedName>
    <alternativeName>
        <fullName evidence="12">Phosphohydroxythreonine aminotransferase</fullName>
        <shortName evidence="12">PSAT</shortName>
    </alternativeName>
</protein>
<comment type="similarity">
    <text evidence="3 12">Belongs to the class-V pyridoxal-phosphate-dependent aminotransferase family. SerC subfamily.</text>
</comment>
<dbReference type="GO" id="GO:0005737">
    <property type="term" value="C:cytoplasm"/>
    <property type="evidence" value="ECO:0007669"/>
    <property type="project" value="UniProtKB-SubCell"/>
</dbReference>
<comment type="caution">
    <text evidence="12">Lacks conserved residue(s) required for the propagation of feature annotation.</text>
</comment>
<comment type="function">
    <text evidence="12">Catalyzes the reversible conversion of 3-phosphohydroxypyruvate to phosphoserine and of 3-hydroxy-2-oxo-4-phosphonooxybutanoate to phosphohydroxythreonine.</text>
</comment>
<evidence type="ECO:0000256" key="12">
    <source>
        <dbReference type="HAMAP-Rule" id="MF_00160"/>
    </source>
</evidence>
<keyword evidence="12" id="KW-0963">Cytoplasm</keyword>
<dbReference type="Gene3D" id="3.90.1150.10">
    <property type="entry name" value="Aspartate Aminotransferase, domain 1"/>
    <property type="match status" value="1"/>
</dbReference>
<evidence type="ECO:0000256" key="11">
    <source>
        <dbReference type="ARBA" id="ARBA00049007"/>
    </source>
</evidence>
<proteinExistence type="inferred from homology"/>
<feature type="binding site" evidence="12">
    <location>
        <begin position="233"/>
        <end position="234"/>
    </location>
    <ligand>
        <name>pyridoxal 5'-phosphate</name>
        <dbReference type="ChEBI" id="CHEBI:597326"/>
    </ligand>
</feature>
<evidence type="ECO:0000313" key="14">
    <source>
        <dbReference type="EMBL" id="XBJ29668.1"/>
    </source>
</evidence>
<feature type="binding site" evidence="12">
    <location>
        <position position="190"/>
    </location>
    <ligand>
        <name>pyridoxal 5'-phosphate</name>
        <dbReference type="ChEBI" id="CHEBI:597326"/>
    </ligand>
</feature>
<evidence type="ECO:0000256" key="7">
    <source>
        <dbReference type="ARBA" id="ARBA00022898"/>
    </source>
</evidence>
<evidence type="ECO:0000256" key="5">
    <source>
        <dbReference type="ARBA" id="ARBA00022605"/>
    </source>
</evidence>
<dbReference type="EC" id="2.6.1.52" evidence="12"/>
<dbReference type="InterPro" id="IPR000192">
    <property type="entry name" value="Aminotrans_V_dom"/>
</dbReference>
<dbReference type="GO" id="GO:0008615">
    <property type="term" value="P:pyridoxine biosynthetic process"/>
    <property type="evidence" value="ECO:0007669"/>
    <property type="project" value="UniProtKB-UniRule"/>
</dbReference>
<dbReference type="NCBIfam" id="NF003764">
    <property type="entry name" value="PRK05355.1"/>
    <property type="match status" value="1"/>
</dbReference>
<dbReference type="FunFam" id="3.40.640.10:FF:000010">
    <property type="entry name" value="Phosphoserine aminotransferase"/>
    <property type="match status" value="1"/>
</dbReference>
<dbReference type="RefSeq" id="WP_348518844.1">
    <property type="nucleotide sequence ID" value="NZ_CP155620.1"/>
</dbReference>
<comment type="subunit">
    <text evidence="12">Homodimer.</text>
</comment>
<evidence type="ECO:0000256" key="3">
    <source>
        <dbReference type="ARBA" id="ARBA00006904"/>
    </source>
</evidence>
<dbReference type="InterPro" id="IPR015422">
    <property type="entry name" value="PyrdxlP-dep_Trfase_small"/>
</dbReference>
<accession>A0AAU7E8V9</accession>
<evidence type="ECO:0000256" key="1">
    <source>
        <dbReference type="ARBA" id="ARBA00004915"/>
    </source>
</evidence>
<keyword evidence="6 12" id="KW-0808">Transferase</keyword>
<feature type="domain" description="Aminotransferase class V" evidence="13">
    <location>
        <begin position="5"/>
        <end position="346"/>
    </location>
</feature>
<keyword evidence="8 12" id="KW-0664">Pyridoxine biosynthesis</keyword>
<feature type="modified residue" description="N6-(pyridoxal phosphate)lysine" evidence="12">
    <location>
        <position position="191"/>
    </location>
</feature>
<dbReference type="PIRSF" id="PIRSF000525">
    <property type="entry name" value="SerC"/>
    <property type="match status" value="1"/>
</dbReference>
<comment type="subcellular location">
    <subcellularLocation>
        <location evidence="12">Cytoplasm</location>
    </subcellularLocation>
</comment>
<feature type="binding site" evidence="12">
    <location>
        <position position="167"/>
    </location>
    <ligand>
        <name>pyridoxal 5'-phosphate</name>
        <dbReference type="ChEBI" id="CHEBI:597326"/>
    </ligand>
</feature>
<dbReference type="HAMAP" id="MF_00160">
    <property type="entry name" value="SerC_aminotrans_5"/>
    <property type="match status" value="1"/>
</dbReference>
<dbReference type="Pfam" id="PF00266">
    <property type="entry name" value="Aminotran_5"/>
    <property type="match status" value="1"/>
</dbReference>
<dbReference type="PANTHER" id="PTHR43247:SF1">
    <property type="entry name" value="PHOSPHOSERINE AMINOTRANSFERASE"/>
    <property type="match status" value="1"/>
</dbReference>
<dbReference type="GO" id="GO:0004648">
    <property type="term" value="F:O-phospho-L-serine:2-oxoglutarate aminotransferase activity"/>
    <property type="evidence" value="ECO:0007669"/>
    <property type="project" value="UniProtKB-UniRule"/>
</dbReference>
<evidence type="ECO:0000256" key="9">
    <source>
        <dbReference type="ARBA" id="ARBA00023299"/>
    </source>
</evidence>
<organism evidence="14">
    <name type="scientific">Campylobacter sp. CCS1377</name>
    <dbReference type="NCBI Taxonomy" id="3158229"/>
    <lineage>
        <taxon>Bacteria</taxon>
        <taxon>Pseudomonadati</taxon>
        <taxon>Campylobacterota</taxon>
        <taxon>Epsilonproteobacteria</taxon>
        <taxon>Campylobacterales</taxon>
        <taxon>Campylobacteraceae</taxon>
        <taxon>Campylobacter</taxon>
    </lineage>
</organism>
<dbReference type="FunFam" id="3.90.1150.10:FF:000006">
    <property type="entry name" value="Phosphoserine aminotransferase"/>
    <property type="match status" value="1"/>
</dbReference>
<name>A0AAU7E8V9_9BACT</name>
<dbReference type="EMBL" id="CP155620">
    <property type="protein sequence ID" value="XBJ29668.1"/>
    <property type="molecule type" value="Genomic_DNA"/>
</dbReference>
<evidence type="ECO:0000256" key="10">
    <source>
        <dbReference type="ARBA" id="ARBA00047630"/>
    </source>
</evidence>
<keyword evidence="4 12" id="KW-0032">Aminotransferase</keyword>
<evidence type="ECO:0000256" key="2">
    <source>
        <dbReference type="ARBA" id="ARBA00005099"/>
    </source>
</evidence>
<dbReference type="InterPro" id="IPR015421">
    <property type="entry name" value="PyrdxlP-dep_Trfase_major"/>
</dbReference>
<feature type="binding site" evidence="12">
    <location>
        <position position="100"/>
    </location>
    <ligand>
        <name>pyridoxal 5'-phosphate</name>
        <dbReference type="ChEBI" id="CHEBI:597326"/>
    </ligand>
</feature>
<dbReference type="SUPFAM" id="SSF53383">
    <property type="entry name" value="PLP-dependent transferases"/>
    <property type="match status" value="1"/>
</dbReference>
<evidence type="ECO:0000256" key="8">
    <source>
        <dbReference type="ARBA" id="ARBA00023096"/>
    </source>
</evidence>
<gene>
    <name evidence="12 14" type="primary">serC</name>
    <name evidence="14" type="ORF">AAH949_02200</name>
</gene>
<feature type="binding site" evidence="12">
    <location>
        <begin position="75"/>
        <end position="76"/>
    </location>
    <ligand>
        <name>pyridoxal 5'-phosphate</name>
        <dbReference type="ChEBI" id="CHEBI:597326"/>
    </ligand>
</feature>
<comment type="pathway">
    <text evidence="1 12">Cofactor biosynthesis; pyridoxine 5'-phosphate biosynthesis; pyridoxine 5'-phosphate from D-erythrose 4-phosphate: step 3/5.</text>
</comment>
<dbReference type="GO" id="GO:0030170">
    <property type="term" value="F:pyridoxal phosphate binding"/>
    <property type="evidence" value="ECO:0007669"/>
    <property type="project" value="UniProtKB-UniRule"/>
</dbReference>
<comment type="catalytic activity">
    <reaction evidence="10 12">
        <text>4-(phosphooxy)-L-threonine + 2-oxoglutarate = (R)-3-hydroxy-2-oxo-4-phosphooxybutanoate + L-glutamate</text>
        <dbReference type="Rhea" id="RHEA:16573"/>
        <dbReference type="ChEBI" id="CHEBI:16810"/>
        <dbReference type="ChEBI" id="CHEBI:29985"/>
        <dbReference type="ChEBI" id="CHEBI:58452"/>
        <dbReference type="ChEBI" id="CHEBI:58538"/>
        <dbReference type="EC" id="2.6.1.52"/>
    </reaction>
</comment>
<dbReference type="GO" id="GO:0006564">
    <property type="term" value="P:L-serine biosynthetic process"/>
    <property type="evidence" value="ECO:0007669"/>
    <property type="project" value="UniProtKB-UniRule"/>
</dbReference>
<dbReference type="Gene3D" id="3.40.640.10">
    <property type="entry name" value="Type I PLP-dependent aspartate aminotransferase-like (Major domain)"/>
    <property type="match status" value="1"/>
</dbReference>
<dbReference type="InterPro" id="IPR022278">
    <property type="entry name" value="Pser_aminoTfrase"/>
</dbReference>
<keyword evidence="7 12" id="KW-0663">Pyridoxal phosphate</keyword>
<reference evidence="14" key="1">
    <citation type="submission" date="2024-05" db="EMBL/GenBank/DDBJ databases">
        <title>Campylobacter coli isolated from environmental waters in Slovenia.</title>
        <authorList>
            <person name="Zautner A.E."/>
            <person name="Bunk B."/>
            <person name="Riedel T."/>
            <person name="Sproeer C."/>
        </authorList>
    </citation>
    <scope>NUCLEOTIDE SEQUENCE</scope>
    <source>
        <strain evidence="14">CCS1377</strain>
    </source>
</reference>